<evidence type="ECO:0000313" key="9">
    <source>
        <dbReference type="EMBL" id="CED82129.1"/>
    </source>
</evidence>
<comment type="similarity">
    <text evidence="2">Belongs to the SLC29A/ENT transporter (TC 2.A.57) family.</text>
</comment>
<evidence type="ECO:0000256" key="1">
    <source>
        <dbReference type="ARBA" id="ARBA00004141"/>
    </source>
</evidence>
<feature type="transmembrane region" description="Helical" evidence="8">
    <location>
        <begin position="359"/>
        <end position="376"/>
    </location>
</feature>
<keyword evidence="6 8" id="KW-0472">Membrane</keyword>
<feature type="transmembrane region" description="Helical" evidence="8">
    <location>
        <begin position="291"/>
        <end position="308"/>
    </location>
</feature>
<feature type="transmembrane region" description="Helical" evidence="8">
    <location>
        <begin position="440"/>
        <end position="462"/>
    </location>
</feature>
<feature type="transmembrane region" description="Helical" evidence="8">
    <location>
        <begin position="396"/>
        <end position="419"/>
    </location>
</feature>
<organism evidence="9">
    <name type="scientific">Phaffia rhodozyma</name>
    <name type="common">Yeast</name>
    <name type="synonym">Xanthophyllomyces dendrorhous</name>
    <dbReference type="NCBI Taxonomy" id="264483"/>
    <lineage>
        <taxon>Eukaryota</taxon>
        <taxon>Fungi</taxon>
        <taxon>Dikarya</taxon>
        <taxon>Basidiomycota</taxon>
        <taxon>Agaricomycotina</taxon>
        <taxon>Tremellomycetes</taxon>
        <taxon>Cystofilobasidiales</taxon>
        <taxon>Mrakiaceae</taxon>
        <taxon>Phaffia</taxon>
    </lineage>
</organism>
<feature type="transmembrane region" description="Helical" evidence="8">
    <location>
        <begin position="126"/>
        <end position="148"/>
    </location>
</feature>
<accession>A0A0F7SN84</accession>
<proteinExistence type="inferred from homology"/>
<sequence length="466" mass="49174">MASTSGVVSSSTHYSSLSSEDNDSLSPSVLTSLPSQSIPFAILGSSILLPWSILISSFPYAISLLSPSSPLLTSLIPTLSLVSTLTNLFALGWLTYRAATASTTSLPSPSITLLPPKDQARTQARAIQISLVGLLLLHVLFLLAVLLVRPGGTGWGILSGLGIWTVGSMILVSYLQTNVMSYSSLFGPKEIGATQLGNGMIAITVSFVQVVTSFLGPKGNRTDEGSSMKHSTVVFVFVGILLLISALFVQKHLTTTFQHQNTLSSPSLSPSLPLPTSRPKSSAFETFKTNWMLNVAVFGVFAVTLSVFPAVTSTVRPVGTGWGKSFDVWVPIGFFLFNFGDCIGRLAVSFCIIRSHIQLLVASLLRAVIFIPLFLGCNVNPLGNQVPVGTHPWGDGVFLTGLVLLGLSNGWITSNVMILASSPSLNPQLKVSEQELASTIAVFSLVSGLVAGSGGSFVVGSLSRLQ</sequence>
<comment type="subcellular location">
    <subcellularLocation>
        <location evidence="1">Membrane</location>
        <topology evidence="1">Multi-pass membrane protein</topology>
    </subcellularLocation>
</comment>
<keyword evidence="4 8" id="KW-0812">Transmembrane</keyword>
<dbReference type="GO" id="GO:0000329">
    <property type="term" value="C:fungal-type vacuole membrane"/>
    <property type="evidence" value="ECO:0007669"/>
    <property type="project" value="TreeGrafter"/>
</dbReference>
<evidence type="ECO:0000256" key="8">
    <source>
        <dbReference type="SAM" id="Phobius"/>
    </source>
</evidence>
<keyword evidence="3" id="KW-0813">Transport</keyword>
<dbReference type="GO" id="GO:0015205">
    <property type="term" value="F:nucleobase transmembrane transporter activity"/>
    <property type="evidence" value="ECO:0007669"/>
    <property type="project" value="TreeGrafter"/>
</dbReference>
<feature type="transmembrane region" description="Helical" evidence="8">
    <location>
        <begin position="196"/>
        <end position="216"/>
    </location>
</feature>
<dbReference type="GO" id="GO:0034257">
    <property type="term" value="F:nicotinamide riboside transmembrane transporter activity"/>
    <property type="evidence" value="ECO:0007669"/>
    <property type="project" value="TreeGrafter"/>
</dbReference>
<dbReference type="GO" id="GO:0005886">
    <property type="term" value="C:plasma membrane"/>
    <property type="evidence" value="ECO:0007669"/>
    <property type="project" value="TreeGrafter"/>
</dbReference>
<feature type="transmembrane region" description="Helical" evidence="8">
    <location>
        <begin position="328"/>
        <end position="347"/>
    </location>
</feature>
<feature type="region of interest" description="Disordered" evidence="7">
    <location>
        <begin position="1"/>
        <end position="22"/>
    </location>
</feature>
<dbReference type="EMBL" id="LN483124">
    <property type="protein sequence ID" value="CED82129.1"/>
    <property type="molecule type" value="Genomic_DNA"/>
</dbReference>
<feature type="transmembrane region" description="Helical" evidence="8">
    <location>
        <begin position="40"/>
        <end position="62"/>
    </location>
</feature>
<dbReference type="PANTHER" id="PTHR10332">
    <property type="entry name" value="EQUILIBRATIVE NUCLEOSIDE TRANSPORTER"/>
    <property type="match status" value="1"/>
</dbReference>
<evidence type="ECO:0000256" key="4">
    <source>
        <dbReference type="ARBA" id="ARBA00022692"/>
    </source>
</evidence>
<feature type="transmembrane region" description="Helical" evidence="8">
    <location>
        <begin position="228"/>
        <end position="249"/>
    </location>
</feature>
<dbReference type="PANTHER" id="PTHR10332:SF88">
    <property type="entry name" value="EQUILIBRATIVE NUCLEOSIDE TRANSPORTER 1, ISOFORM A"/>
    <property type="match status" value="1"/>
</dbReference>
<reference evidence="9" key="1">
    <citation type="submission" date="2014-08" db="EMBL/GenBank/DDBJ databases">
        <authorList>
            <person name="Sharma Rahul"/>
            <person name="Thines Marco"/>
        </authorList>
    </citation>
    <scope>NUCLEOTIDE SEQUENCE</scope>
</reference>
<dbReference type="AlphaFoldDB" id="A0A0F7SN84"/>
<keyword evidence="5 8" id="KW-1133">Transmembrane helix</keyword>
<dbReference type="Pfam" id="PF01733">
    <property type="entry name" value="Nucleoside_tran"/>
    <property type="match status" value="1"/>
</dbReference>
<feature type="transmembrane region" description="Helical" evidence="8">
    <location>
        <begin position="74"/>
        <end position="96"/>
    </location>
</feature>
<dbReference type="InterPro" id="IPR002259">
    <property type="entry name" value="Eqnu_transpt"/>
</dbReference>
<evidence type="ECO:0000256" key="7">
    <source>
        <dbReference type="SAM" id="MobiDB-lite"/>
    </source>
</evidence>
<name>A0A0F7SN84_PHARH</name>
<feature type="transmembrane region" description="Helical" evidence="8">
    <location>
        <begin position="154"/>
        <end position="175"/>
    </location>
</feature>
<evidence type="ECO:0000256" key="2">
    <source>
        <dbReference type="ARBA" id="ARBA00007965"/>
    </source>
</evidence>
<evidence type="ECO:0000256" key="5">
    <source>
        <dbReference type="ARBA" id="ARBA00022989"/>
    </source>
</evidence>
<protein>
    <submittedName>
        <fullName evidence="9">Nucleoside transporter</fullName>
    </submittedName>
</protein>
<evidence type="ECO:0000256" key="3">
    <source>
        <dbReference type="ARBA" id="ARBA00022448"/>
    </source>
</evidence>
<evidence type="ECO:0000256" key="6">
    <source>
        <dbReference type="ARBA" id="ARBA00023136"/>
    </source>
</evidence>